<dbReference type="Gene3D" id="2.60.40.380">
    <property type="entry name" value="Purple acid phosphatase-like, N-terminal"/>
    <property type="match status" value="1"/>
</dbReference>
<feature type="transmembrane region" description="Helical" evidence="1">
    <location>
        <begin position="337"/>
        <end position="359"/>
    </location>
</feature>
<protein>
    <submittedName>
        <fullName evidence="4">PhoD protein</fullName>
    </submittedName>
</protein>
<evidence type="ECO:0000313" key="5">
    <source>
        <dbReference type="Proteomes" id="UP000649617"/>
    </source>
</evidence>
<evidence type="ECO:0000259" key="2">
    <source>
        <dbReference type="Pfam" id="PF09423"/>
    </source>
</evidence>
<dbReference type="InterPro" id="IPR052900">
    <property type="entry name" value="Phospholipid_Metab_Enz"/>
</dbReference>
<comment type="caution">
    <text evidence="4">The sequence shown here is derived from an EMBL/GenBank/DDBJ whole genome shotgun (WGS) entry which is preliminary data.</text>
</comment>
<dbReference type="EMBL" id="CAJNIZ010044848">
    <property type="protein sequence ID" value="CAE7702970.1"/>
    <property type="molecule type" value="Genomic_DNA"/>
</dbReference>
<evidence type="ECO:0000259" key="3">
    <source>
        <dbReference type="Pfam" id="PF16655"/>
    </source>
</evidence>
<dbReference type="Pfam" id="PF16655">
    <property type="entry name" value="PhoD_N"/>
    <property type="match status" value="1"/>
</dbReference>
<accession>A0A812WXT0</accession>
<dbReference type="InterPro" id="IPR038607">
    <property type="entry name" value="PhoD-like_sf"/>
</dbReference>
<keyword evidence="1" id="KW-0812">Transmembrane</keyword>
<evidence type="ECO:0000256" key="1">
    <source>
        <dbReference type="SAM" id="Phobius"/>
    </source>
</evidence>
<dbReference type="SUPFAM" id="SSF56300">
    <property type="entry name" value="Metallo-dependent phosphatases"/>
    <property type="match status" value="1"/>
</dbReference>
<feature type="transmembrane region" description="Helical" evidence="1">
    <location>
        <begin position="399"/>
        <end position="421"/>
    </location>
</feature>
<dbReference type="OrthoDB" id="9992270at2759"/>
<name>A0A812WXT0_SYMPI</name>
<dbReference type="PANTHER" id="PTHR43606">
    <property type="entry name" value="PHOSPHATASE, PUTATIVE (AFU_ORTHOLOGUE AFUA_6G08710)-RELATED"/>
    <property type="match status" value="1"/>
</dbReference>
<dbReference type="Gene3D" id="3.60.21.70">
    <property type="entry name" value="PhoD-like phosphatase"/>
    <property type="match status" value="1"/>
</dbReference>
<dbReference type="InterPro" id="IPR018946">
    <property type="entry name" value="PhoD-like_MPP"/>
</dbReference>
<evidence type="ECO:0000313" key="4">
    <source>
        <dbReference type="EMBL" id="CAE7702970.1"/>
    </source>
</evidence>
<gene>
    <name evidence="4" type="primary">phoD</name>
    <name evidence="4" type="ORF">SPIL2461_LOCUS19794</name>
</gene>
<dbReference type="InterPro" id="IPR032093">
    <property type="entry name" value="PhoD_N"/>
</dbReference>
<keyword evidence="1" id="KW-0472">Membrane</keyword>
<keyword evidence="1" id="KW-1133">Transmembrane helix</keyword>
<dbReference type="PANTHER" id="PTHR43606:SF2">
    <property type="entry name" value="ALKALINE PHOSPHATASE FAMILY PROTEIN (AFU_ORTHOLOGUE AFUA_5G03860)"/>
    <property type="match status" value="1"/>
</dbReference>
<proteinExistence type="predicted"/>
<feature type="non-terminal residue" evidence="4">
    <location>
        <position position="1"/>
    </location>
</feature>
<keyword evidence="5" id="KW-1185">Reference proteome</keyword>
<dbReference type="AlphaFoldDB" id="A0A812WXT0"/>
<reference evidence="4" key="1">
    <citation type="submission" date="2021-02" db="EMBL/GenBank/DDBJ databases">
        <authorList>
            <person name="Dougan E. K."/>
            <person name="Rhodes N."/>
            <person name="Thang M."/>
            <person name="Chan C."/>
        </authorList>
    </citation>
    <scope>NUCLEOTIDE SEQUENCE</scope>
</reference>
<sequence length="577" mass="64980">MRLFLWPCLCQAAADLNLVPDWDHAPFLHGVASADPLETQVLIWTRVSNAGLDTEVLWGLWSEGGRESFEHPLRRGRQLATASSDFTVSVDVTGLRPGSRYLYQFSVGRNRSMLGHTRTASNDSQVDLAILSCTSLWSGFFNFYRQLAVEDLDAVVHVGDLVYERPDPDELLRVPDLHCDEDQEVSPLQAPGIVMDSLRDALCSSSDSVRYRALHSVHMFDPDFRLARSKHPFIVIYDNHDINWRNANSSLHAFREWVPMRASSGDAGSYRHFHFGNNLLDLFLLDTTASASKDSLLGEEQHDWLGEQLMNSSGAWRLFASPKTFMPLTLNRIGVSLAVPVAGIALLLLLQLICCRLLARSFTRRQAEQQDLLDLPGNELYSAGRPAMAAQKMVRCCSVCAQCIFWLWLLVGVVTCILLFVKLDKRPGLNLLHASRTTWEGHPRSREALFEQLRQSGKTSNNIWAVGDMHFSYIADVFHFDYQGQDLLSYHPGTSSPERFGVEFMPGSGSRGNMDEKAYELLGVLFRPPSLLSRLMSRVVDYVMLSANPHVRHFEGSDHGYGLLRITPQQVQASWVR</sequence>
<organism evidence="4 5">
    <name type="scientific">Symbiodinium pilosum</name>
    <name type="common">Dinoflagellate</name>
    <dbReference type="NCBI Taxonomy" id="2952"/>
    <lineage>
        <taxon>Eukaryota</taxon>
        <taxon>Sar</taxon>
        <taxon>Alveolata</taxon>
        <taxon>Dinophyceae</taxon>
        <taxon>Suessiales</taxon>
        <taxon>Symbiodiniaceae</taxon>
        <taxon>Symbiodinium</taxon>
    </lineage>
</organism>
<dbReference type="Proteomes" id="UP000649617">
    <property type="component" value="Unassembled WGS sequence"/>
</dbReference>
<dbReference type="InterPro" id="IPR029052">
    <property type="entry name" value="Metallo-depent_PP-like"/>
</dbReference>
<feature type="domain" description="PhoD-like phosphatase metallophosphatase" evidence="2">
    <location>
        <begin position="128"/>
        <end position="575"/>
    </location>
</feature>
<dbReference type="Pfam" id="PF09423">
    <property type="entry name" value="PhoD"/>
    <property type="match status" value="1"/>
</dbReference>
<feature type="domain" description="Phospholipase D N-terminal" evidence="3">
    <location>
        <begin position="29"/>
        <end position="119"/>
    </location>
</feature>